<organism evidence="4 5">
    <name type="scientific">Leminorella richardii</name>
    <dbReference type="NCBI Taxonomy" id="158841"/>
    <lineage>
        <taxon>Bacteria</taxon>
        <taxon>Pseudomonadati</taxon>
        <taxon>Pseudomonadota</taxon>
        <taxon>Gammaproteobacteria</taxon>
        <taxon>Enterobacterales</taxon>
        <taxon>Budviciaceae</taxon>
        <taxon>Leminorella</taxon>
    </lineage>
</organism>
<dbReference type="RefSeq" id="WP_111741574.1">
    <property type="nucleotide sequence ID" value="NZ_LR698987.1"/>
</dbReference>
<dbReference type="SUPFAM" id="SSF48498">
    <property type="entry name" value="Tetracyclin repressor-like, C-terminal domain"/>
    <property type="match status" value="1"/>
</dbReference>
<feature type="domain" description="HTH tetR-type" evidence="3">
    <location>
        <begin position="7"/>
        <end position="67"/>
    </location>
</feature>
<dbReference type="InterPro" id="IPR001647">
    <property type="entry name" value="HTH_TetR"/>
</dbReference>
<protein>
    <submittedName>
        <fullName evidence="4">TetR family transcriptional regulator</fullName>
    </submittedName>
</protein>
<evidence type="ECO:0000313" key="5">
    <source>
        <dbReference type="Proteomes" id="UP000249005"/>
    </source>
</evidence>
<reference evidence="4 5" key="1">
    <citation type="submission" date="2018-06" db="EMBL/GenBank/DDBJ databases">
        <authorList>
            <consortium name="Pathogen Informatics"/>
            <person name="Doyle S."/>
        </authorList>
    </citation>
    <scope>NUCLEOTIDE SEQUENCE [LARGE SCALE GENOMIC DNA]</scope>
    <source>
        <strain evidence="4 5">NCTC12151</strain>
    </source>
</reference>
<evidence type="ECO:0000259" key="3">
    <source>
        <dbReference type="PROSITE" id="PS50977"/>
    </source>
</evidence>
<dbReference type="OrthoDB" id="9816296at2"/>
<dbReference type="PROSITE" id="PS01081">
    <property type="entry name" value="HTH_TETR_1"/>
    <property type="match status" value="1"/>
</dbReference>
<evidence type="ECO:0000313" key="4">
    <source>
        <dbReference type="EMBL" id="SQI43824.1"/>
    </source>
</evidence>
<evidence type="ECO:0000256" key="2">
    <source>
        <dbReference type="PROSITE-ProRule" id="PRU00335"/>
    </source>
</evidence>
<keyword evidence="5" id="KW-1185">Reference proteome</keyword>
<dbReference type="KEGG" id="lri:NCTC12151_03262"/>
<dbReference type="InterPro" id="IPR023772">
    <property type="entry name" value="DNA-bd_HTH_TetR-type_CS"/>
</dbReference>
<dbReference type="EMBL" id="LS483470">
    <property type="protein sequence ID" value="SQI43824.1"/>
    <property type="molecule type" value="Genomic_DNA"/>
</dbReference>
<dbReference type="InterPro" id="IPR036271">
    <property type="entry name" value="Tet_transcr_reg_TetR-rel_C_sf"/>
</dbReference>
<sequence>MSYMAKDERRAAIVDAAMRVALRDGLMNITTRKVSAEMNAATGIVHHHFSSTADLRREVFQYFVQEEHRRACERIQGMTPAAQLLSLLDYSGSTADDPDSRLWNDAWTEAVRNKTFGEVYAQSLLLLHGEAVRVIEEGCRSGAFHPDLSTEDVSARAWRLMSVGFGVIAIFDISADVLLPATATSLLKNGIINEFGADPASF</sequence>
<dbReference type="PROSITE" id="PS50977">
    <property type="entry name" value="HTH_TETR_2"/>
    <property type="match status" value="1"/>
</dbReference>
<accession>A0A2X4Y5L8</accession>
<dbReference type="Pfam" id="PF00440">
    <property type="entry name" value="TetR_N"/>
    <property type="match status" value="1"/>
</dbReference>
<dbReference type="InterPro" id="IPR009057">
    <property type="entry name" value="Homeodomain-like_sf"/>
</dbReference>
<dbReference type="SUPFAM" id="SSF46689">
    <property type="entry name" value="Homeodomain-like"/>
    <property type="match status" value="1"/>
</dbReference>
<name>A0A2X4Y5L8_9GAMM</name>
<feature type="DNA-binding region" description="H-T-H motif" evidence="2">
    <location>
        <begin position="30"/>
        <end position="49"/>
    </location>
</feature>
<keyword evidence="1 2" id="KW-0238">DNA-binding</keyword>
<dbReference type="AlphaFoldDB" id="A0A2X4Y5L8"/>
<dbReference type="Gene3D" id="1.10.357.10">
    <property type="entry name" value="Tetracycline Repressor, domain 2"/>
    <property type="match status" value="1"/>
</dbReference>
<evidence type="ECO:0000256" key="1">
    <source>
        <dbReference type="ARBA" id="ARBA00023125"/>
    </source>
</evidence>
<gene>
    <name evidence="4" type="ORF">NCTC12151_03262</name>
</gene>
<dbReference type="Proteomes" id="UP000249005">
    <property type="component" value="Chromosome 1"/>
</dbReference>
<dbReference type="GO" id="GO:0003677">
    <property type="term" value="F:DNA binding"/>
    <property type="evidence" value="ECO:0007669"/>
    <property type="project" value="UniProtKB-UniRule"/>
</dbReference>
<proteinExistence type="predicted"/>